<reference evidence="2 3" key="1">
    <citation type="submission" date="2019-04" db="EMBL/GenBank/DDBJ databases">
        <authorList>
            <person name="Jiang L."/>
        </authorList>
    </citation>
    <scope>NUCLEOTIDE SEQUENCE [LARGE SCALE GENOMIC DNA]</scope>
    <source>
        <strain evidence="2 3">YIM 131853</strain>
    </source>
</reference>
<dbReference type="RefSeq" id="WP_136426032.1">
    <property type="nucleotide sequence ID" value="NZ_SSSM01000001.1"/>
</dbReference>
<dbReference type="Proteomes" id="UP000309133">
    <property type="component" value="Unassembled WGS sequence"/>
</dbReference>
<accession>A0A4S4FSH4</accession>
<dbReference type="AlphaFoldDB" id="A0A4S4FSH4"/>
<evidence type="ECO:0000256" key="1">
    <source>
        <dbReference type="SAM" id="Phobius"/>
    </source>
</evidence>
<name>A0A4S4FSH4_9MICO</name>
<keyword evidence="3" id="KW-1185">Reference proteome</keyword>
<protein>
    <submittedName>
        <fullName evidence="2">Uncharacterized protein</fullName>
    </submittedName>
</protein>
<gene>
    <name evidence="2" type="ORF">E6C64_02555</name>
</gene>
<dbReference type="EMBL" id="SSSM01000001">
    <property type="protein sequence ID" value="THG33251.1"/>
    <property type="molecule type" value="Genomic_DNA"/>
</dbReference>
<keyword evidence="1" id="KW-0812">Transmembrane</keyword>
<proteinExistence type="predicted"/>
<evidence type="ECO:0000313" key="2">
    <source>
        <dbReference type="EMBL" id="THG33251.1"/>
    </source>
</evidence>
<organism evidence="2 3">
    <name type="scientific">Naasia lichenicola</name>
    <dbReference type="NCBI Taxonomy" id="2565933"/>
    <lineage>
        <taxon>Bacteria</taxon>
        <taxon>Bacillati</taxon>
        <taxon>Actinomycetota</taxon>
        <taxon>Actinomycetes</taxon>
        <taxon>Micrococcales</taxon>
        <taxon>Microbacteriaceae</taxon>
        <taxon>Naasia</taxon>
    </lineage>
</organism>
<keyword evidence="1" id="KW-1133">Transmembrane helix</keyword>
<dbReference type="OrthoDB" id="4936454at2"/>
<comment type="caution">
    <text evidence="2">The sequence shown here is derived from an EMBL/GenBank/DDBJ whole genome shotgun (WGS) entry which is preliminary data.</text>
</comment>
<feature type="transmembrane region" description="Helical" evidence="1">
    <location>
        <begin position="42"/>
        <end position="64"/>
    </location>
</feature>
<evidence type="ECO:0000313" key="3">
    <source>
        <dbReference type="Proteomes" id="UP000309133"/>
    </source>
</evidence>
<sequence length="172" mass="17513">MTRSPESGPTMRPDRVDAIEAMLLENVRTSPQTESHTRRRRIAIVSVLAGSLVLAGTTAGAVLLNGQTVTDKTIVQCASSAERNADGSLPGSASAISADSVGAGRIDDAIAVCSDMWRQGVLQPGFDPVATPNGSGTVPDDLTVCVMSDGSAAVVPGRAGICESIGLAPIEP</sequence>
<keyword evidence="1" id="KW-0472">Membrane</keyword>